<dbReference type="GO" id="GO:0005829">
    <property type="term" value="C:cytosol"/>
    <property type="evidence" value="ECO:0007669"/>
    <property type="project" value="TreeGrafter"/>
</dbReference>
<evidence type="ECO:0000313" key="7">
    <source>
        <dbReference type="Proteomes" id="UP000032101"/>
    </source>
</evidence>
<dbReference type="InterPro" id="IPR000595">
    <property type="entry name" value="cNMP-bd_dom"/>
</dbReference>
<reference evidence="6 7" key="1">
    <citation type="submission" date="2015-01" db="EMBL/GenBank/DDBJ databases">
        <title>Draft Genome Sequence of the Biocontrol and Plant Growth-Promoting Rhizobacteria (PGPR) Pseudomonas fluorescens UM270.</title>
        <authorList>
            <person name="Hernandez-Salmeron J.E."/>
            <person name="Santoyo G."/>
            <person name="Moreno-Hagelsieb G."/>
            <person name="Hernandez-Leon R."/>
        </authorList>
    </citation>
    <scope>NUCLEOTIDE SEQUENCE [LARGE SCALE GENOMIC DNA]</scope>
    <source>
        <strain evidence="6 7">UM270</strain>
    </source>
</reference>
<comment type="caution">
    <text evidence="6">The sequence shown here is derived from an EMBL/GenBank/DDBJ whole genome shotgun (WGS) entry which is preliminary data.</text>
</comment>
<evidence type="ECO:0000256" key="1">
    <source>
        <dbReference type="ARBA" id="ARBA00023015"/>
    </source>
</evidence>
<dbReference type="SMART" id="SM00100">
    <property type="entry name" value="cNMP"/>
    <property type="match status" value="1"/>
</dbReference>
<gene>
    <name evidence="6" type="ORF">RL74_22490</name>
</gene>
<evidence type="ECO:0000256" key="2">
    <source>
        <dbReference type="ARBA" id="ARBA00023125"/>
    </source>
</evidence>
<dbReference type="Pfam" id="PF13545">
    <property type="entry name" value="HTH_Crp_2"/>
    <property type="match status" value="1"/>
</dbReference>
<dbReference type="Proteomes" id="UP000032101">
    <property type="component" value="Unassembled WGS sequence"/>
</dbReference>
<feature type="domain" description="Cyclic nucleotide-binding" evidence="4">
    <location>
        <begin position="15"/>
        <end position="118"/>
    </location>
</feature>
<dbReference type="EMBL" id="JXNZ01000277">
    <property type="protein sequence ID" value="KIQ57124.1"/>
    <property type="molecule type" value="Genomic_DNA"/>
</dbReference>
<dbReference type="CDD" id="cd00038">
    <property type="entry name" value="CAP_ED"/>
    <property type="match status" value="1"/>
</dbReference>
<proteinExistence type="predicted"/>
<dbReference type="GO" id="GO:0003700">
    <property type="term" value="F:DNA-binding transcription factor activity"/>
    <property type="evidence" value="ECO:0007669"/>
    <property type="project" value="TreeGrafter"/>
</dbReference>
<dbReference type="OrthoDB" id="6881322at2"/>
<keyword evidence="2" id="KW-0238">DNA-binding</keyword>
<evidence type="ECO:0000259" key="5">
    <source>
        <dbReference type="PROSITE" id="PS51063"/>
    </source>
</evidence>
<dbReference type="InterPro" id="IPR014710">
    <property type="entry name" value="RmlC-like_jellyroll"/>
</dbReference>
<dbReference type="PANTHER" id="PTHR24567">
    <property type="entry name" value="CRP FAMILY TRANSCRIPTIONAL REGULATORY PROTEIN"/>
    <property type="match status" value="1"/>
</dbReference>
<accession>A0A0D0P4G4</accession>
<name>A0A0D0P4G4_PSEFL</name>
<dbReference type="SUPFAM" id="SSF51206">
    <property type="entry name" value="cAMP-binding domain-like"/>
    <property type="match status" value="1"/>
</dbReference>
<dbReference type="InterPro" id="IPR012318">
    <property type="entry name" value="HTH_CRP"/>
</dbReference>
<dbReference type="Pfam" id="PF00027">
    <property type="entry name" value="cNMP_binding"/>
    <property type="match status" value="1"/>
</dbReference>
<organism evidence="6 7">
    <name type="scientific">Pseudomonas fluorescens</name>
    <dbReference type="NCBI Taxonomy" id="294"/>
    <lineage>
        <taxon>Bacteria</taxon>
        <taxon>Pseudomonadati</taxon>
        <taxon>Pseudomonadota</taxon>
        <taxon>Gammaproteobacteria</taxon>
        <taxon>Pseudomonadales</taxon>
        <taxon>Pseudomonadaceae</taxon>
        <taxon>Pseudomonas</taxon>
    </lineage>
</organism>
<dbReference type="InterPro" id="IPR036388">
    <property type="entry name" value="WH-like_DNA-bd_sf"/>
</dbReference>
<dbReference type="AlphaFoldDB" id="A0A0D0P4G4"/>
<feature type="domain" description="HTH crp-type" evidence="5">
    <location>
        <begin position="149"/>
        <end position="220"/>
    </location>
</feature>
<dbReference type="PROSITE" id="PS51063">
    <property type="entry name" value="HTH_CRP_2"/>
    <property type="match status" value="1"/>
</dbReference>
<dbReference type="Gene3D" id="1.10.10.10">
    <property type="entry name" value="Winged helix-like DNA-binding domain superfamily/Winged helix DNA-binding domain"/>
    <property type="match status" value="1"/>
</dbReference>
<keyword evidence="1" id="KW-0805">Transcription regulation</keyword>
<evidence type="ECO:0000259" key="4">
    <source>
        <dbReference type="PROSITE" id="PS50042"/>
    </source>
</evidence>
<dbReference type="PROSITE" id="PS50042">
    <property type="entry name" value="CNMP_BINDING_3"/>
    <property type="match status" value="1"/>
</dbReference>
<protein>
    <submittedName>
        <fullName evidence="6">Crp/Fnr family transcriptional regulator</fullName>
    </submittedName>
</protein>
<dbReference type="PATRIC" id="fig|294.124.peg.4638"/>
<dbReference type="SUPFAM" id="SSF46785">
    <property type="entry name" value="Winged helix' DNA-binding domain"/>
    <property type="match status" value="1"/>
</dbReference>
<sequence>MNSHPWHSHLMAGHWYSHLPVELQHSLLDMSRVRRVPAGHALFRRGDPPCGLYAVLEGAVRVGSVSEQGKEALLSVIEAPHWFGEICLFDGQPRTHDAVGVGHCTLLHLPQAPLLAFLQAQPMYWRHLALLMSHKLRLTFINLEHLSLMPAPARVAHRLLLIAEGYGEIEPARRVLQLPQEQLALMLSLSRQTTNQILKDLQVQGILHLGYGEIEILDIERLRALTAP</sequence>
<dbReference type="Gene3D" id="2.60.120.10">
    <property type="entry name" value="Jelly Rolls"/>
    <property type="match status" value="1"/>
</dbReference>
<dbReference type="RefSeq" id="WP_042732004.1">
    <property type="nucleotide sequence ID" value="NZ_JXNZ01000277.1"/>
</dbReference>
<dbReference type="InterPro" id="IPR050397">
    <property type="entry name" value="Env_Response_Regulators"/>
</dbReference>
<evidence type="ECO:0000313" key="6">
    <source>
        <dbReference type="EMBL" id="KIQ57124.1"/>
    </source>
</evidence>
<dbReference type="SMART" id="SM00419">
    <property type="entry name" value="HTH_CRP"/>
    <property type="match status" value="1"/>
</dbReference>
<dbReference type="GO" id="GO:0003677">
    <property type="term" value="F:DNA binding"/>
    <property type="evidence" value="ECO:0007669"/>
    <property type="project" value="UniProtKB-KW"/>
</dbReference>
<evidence type="ECO:0000256" key="3">
    <source>
        <dbReference type="ARBA" id="ARBA00023163"/>
    </source>
</evidence>
<dbReference type="InterPro" id="IPR036390">
    <property type="entry name" value="WH_DNA-bd_sf"/>
</dbReference>
<dbReference type="PANTHER" id="PTHR24567:SF74">
    <property type="entry name" value="HTH-TYPE TRANSCRIPTIONAL REGULATOR ARCR"/>
    <property type="match status" value="1"/>
</dbReference>
<keyword evidence="3" id="KW-0804">Transcription</keyword>
<dbReference type="InterPro" id="IPR018490">
    <property type="entry name" value="cNMP-bd_dom_sf"/>
</dbReference>